<dbReference type="Pfam" id="PF17766">
    <property type="entry name" value="fn3_6"/>
    <property type="match status" value="1"/>
</dbReference>
<name>A0A8S9KZI1_BRACR</name>
<keyword evidence="5" id="KW-0720">Serine protease</keyword>
<dbReference type="Proteomes" id="UP000712281">
    <property type="component" value="Unassembled WGS sequence"/>
</dbReference>
<sequence length="844" mass="90036">MEKLPANSFCLLSCVLVLFLSSVSAVTDDPQDKQVHIVYMGSLPSGKEYTPMSHHMSILQEITGESSIEDRLVRSYKRSFNGFAARLSQPERERMAEMEGVVSVFRSKKLQLQTTASWDFMGLKEGNKTKRNLAVESDTIIGVLDIGIWPESESFSDKGFGPPPKKWKGVCSGGKNFTCNNKLIGARDYTGEGTRDLDGHGSHTSSIAAGNAVAGASFFGIGNGTVRGGVPAARIAAYKVCNSTDCTDDAILSAFDDAIADGVDLISISIGGEALSYEEDTTAIGAFHAMAKGILTVNSAGNSGPSPTTVSSVAPWILTVAASTTNREFLTKVVIQNGKTLVGRSVNAFDLQGKNYPLVFALLSAVTDDPQDKQVYIVYMGSLPSGKEYTPMSHHVSILQEITGESSIEDRLVRSYKRSFNGFAARLSQPERERMAEMEGVVSVFRSKKLQLQTTASWDFMGLKEGNKTKRNPAVESDTIIGVVDIGIWPESESFSDKGFGPPPKKWKGVCSGGKNFTCNNKLIGARDYTGEGTRDLDGHGSHTSSIAAGNAVAGASFFGIGYGTARGGVPAARIAAYKVCNSTDCTDDAILSAFDDAIADGVDLISISIGGEEALSYEEDTTAIGAFHAMAKGILTVNSAGNSGPSPTTVSSVAPWILTVAASTTNREFLTKVVIQNGKTLSGRSVNAFDLQGKNYPLVFAIRQVKGNNIFVSRYSFGSDVAVATIINDRTNFATISPHPLSAISPDDFDFLVSYVNSTKSPGTPNSTYKSQIVLNHGTKLSVKVSPDVLFMKSVNEKQSFTVTVSGDNIDPKLPSSASLIWSDGTHKVRSPIVVYTDIPDSI</sequence>
<keyword evidence="6" id="KW-0325">Glycoprotein</keyword>
<dbReference type="PROSITE" id="PS51892">
    <property type="entry name" value="SUBTILASE"/>
    <property type="match status" value="2"/>
</dbReference>
<dbReference type="EMBL" id="QGKW02000717">
    <property type="protein sequence ID" value="KAF2599382.1"/>
    <property type="molecule type" value="Genomic_DNA"/>
</dbReference>
<accession>A0A8S9KZI1</accession>
<evidence type="ECO:0000256" key="4">
    <source>
        <dbReference type="ARBA" id="ARBA00022801"/>
    </source>
</evidence>
<evidence type="ECO:0000256" key="7">
    <source>
        <dbReference type="PROSITE-ProRule" id="PRU01240"/>
    </source>
</evidence>
<evidence type="ECO:0000256" key="1">
    <source>
        <dbReference type="ARBA" id="ARBA00011073"/>
    </source>
</evidence>
<keyword evidence="3 8" id="KW-0732">Signal</keyword>
<feature type="signal peptide" evidence="8">
    <location>
        <begin position="1"/>
        <end position="25"/>
    </location>
</feature>
<protein>
    <submittedName>
        <fullName evidence="12">Uncharacterized protein</fullName>
    </submittedName>
</protein>
<evidence type="ECO:0000259" key="11">
    <source>
        <dbReference type="Pfam" id="PF17766"/>
    </source>
</evidence>
<dbReference type="InterPro" id="IPR045051">
    <property type="entry name" value="SBT"/>
</dbReference>
<evidence type="ECO:0000313" key="12">
    <source>
        <dbReference type="EMBL" id="KAF2599382.1"/>
    </source>
</evidence>
<feature type="domain" description="Peptidase S8/S53" evidence="9">
    <location>
        <begin position="137"/>
        <end position="395"/>
    </location>
</feature>
<proteinExistence type="inferred from homology"/>
<dbReference type="Gene3D" id="3.40.50.200">
    <property type="entry name" value="Peptidase S8/S53 domain"/>
    <property type="match status" value="2"/>
</dbReference>
<dbReference type="InterPro" id="IPR034197">
    <property type="entry name" value="Peptidases_S8_3"/>
</dbReference>
<dbReference type="AlphaFoldDB" id="A0A8S9KZI1"/>
<keyword evidence="2" id="KW-0645">Protease</keyword>
<comment type="caution">
    <text evidence="7">Lacks conserved residue(s) required for the propagation of feature annotation.</text>
</comment>
<dbReference type="SUPFAM" id="SSF52743">
    <property type="entry name" value="Subtilisin-like"/>
    <property type="match status" value="2"/>
</dbReference>
<dbReference type="InterPro" id="IPR037045">
    <property type="entry name" value="S8pro/Inhibitor_I9_sf"/>
</dbReference>
<evidence type="ECO:0000313" key="13">
    <source>
        <dbReference type="Proteomes" id="UP000712281"/>
    </source>
</evidence>
<comment type="similarity">
    <text evidence="1 7">Belongs to the peptidase S8 family.</text>
</comment>
<feature type="chain" id="PRO_5035838624" evidence="8">
    <location>
        <begin position="26"/>
        <end position="844"/>
    </location>
</feature>
<dbReference type="InterPro" id="IPR041469">
    <property type="entry name" value="Subtilisin-like_FN3"/>
</dbReference>
<evidence type="ECO:0000259" key="10">
    <source>
        <dbReference type="Pfam" id="PF05922"/>
    </source>
</evidence>
<evidence type="ECO:0000259" key="9">
    <source>
        <dbReference type="Pfam" id="PF00082"/>
    </source>
</evidence>
<dbReference type="InterPro" id="IPR000209">
    <property type="entry name" value="Peptidase_S8/S53_dom"/>
</dbReference>
<gene>
    <name evidence="12" type="ORF">F2Q68_00007861</name>
</gene>
<dbReference type="GO" id="GO:0004252">
    <property type="term" value="F:serine-type endopeptidase activity"/>
    <property type="evidence" value="ECO:0007669"/>
    <property type="project" value="InterPro"/>
</dbReference>
<evidence type="ECO:0000256" key="6">
    <source>
        <dbReference type="ARBA" id="ARBA00023180"/>
    </source>
</evidence>
<feature type="domain" description="Subtilisin-like protease fibronectin type-III" evidence="11">
    <location>
        <begin position="764"/>
        <end position="836"/>
    </location>
</feature>
<keyword evidence="4" id="KW-0378">Hydrolase</keyword>
<feature type="domain" description="Inhibitor I9" evidence="10">
    <location>
        <begin position="35"/>
        <end position="113"/>
    </location>
</feature>
<dbReference type="InterPro" id="IPR036852">
    <property type="entry name" value="Peptidase_S8/S53_dom_sf"/>
</dbReference>
<dbReference type="Pfam" id="PF05922">
    <property type="entry name" value="Inhibitor_I9"/>
    <property type="match status" value="1"/>
</dbReference>
<dbReference type="Pfam" id="PF00082">
    <property type="entry name" value="Peptidase_S8"/>
    <property type="match status" value="2"/>
</dbReference>
<dbReference type="InterPro" id="IPR010259">
    <property type="entry name" value="S8pro/Inhibitor_I9"/>
</dbReference>
<evidence type="ECO:0000256" key="2">
    <source>
        <dbReference type="ARBA" id="ARBA00022670"/>
    </source>
</evidence>
<dbReference type="Gene3D" id="3.30.70.80">
    <property type="entry name" value="Peptidase S8 propeptide/proteinase inhibitor I9"/>
    <property type="match status" value="1"/>
</dbReference>
<reference evidence="12" key="1">
    <citation type="submission" date="2019-12" db="EMBL/GenBank/DDBJ databases">
        <title>Genome sequencing and annotation of Brassica cretica.</title>
        <authorList>
            <person name="Studholme D.J."/>
            <person name="Sarris P.F."/>
        </authorList>
    </citation>
    <scope>NUCLEOTIDE SEQUENCE</scope>
    <source>
        <strain evidence="12">PFS-001/15</strain>
        <tissue evidence="12">Leaf</tissue>
    </source>
</reference>
<evidence type="ECO:0000256" key="5">
    <source>
        <dbReference type="ARBA" id="ARBA00022825"/>
    </source>
</evidence>
<dbReference type="GO" id="GO:0006508">
    <property type="term" value="P:proteolysis"/>
    <property type="evidence" value="ECO:0007669"/>
    <property type="project" value="UniProtKB-KW"/>
</dbReference>
<dbReference type="Gene3D" id="2.60.40.2310">
    <property type="match status" value="1"/>
</dbReference>
<dbReference type="PANTHER" id="PTHR10795">
    <property type="entry name" value="PROPROTEIN CONVERTASE SUBTILISIN/KEXIN"/>
    <property type="match status" value="1"/>
</dbReference>
<comment type="caution">
    <text evidence="12">The sequence shown here is derived from an EMBL/GenBank/DDBJ whole genome shotgun (WGS) entry which is preliminary data.</text>
</comment>
<feature type="domain" description="Peptidase S8/S53" evidence="9">
    <location>
        <begin position="477"/>
        <end position="685"/>
    </location>
</feature>
<organism evidence="12 13">
    <name type="scientific">Brassica cretica</name>
    <name type="common">Mustard</name>
    <dbReference type="NCBI Taxonomy" id="69181"/>
    <lineage>
        <taxon>Eukaryota</taxon>
        <taxon>Viridiplantae</taxon>
        <taxon>Streptophyta</taxon>
        <taxon>Embryophyta</taxon>
        <taxon>Tracheophyta</taxon>
        <taxon>Spermatophyta</taxon>
        <taxon>Magnoliopsida</taxon>
        <taxon>eudicotyledons</taxon>
        <taxon>Gunneridae</taxon>
        <taxon>Pentapetalae</taxon>
        <taxon>rosids</taxon>
        <taxon>malvids</taxon>
        <taxon>Brassicales</taxon>
        <taxon>Brassicaceae</taxon>
        <taxon>Brassiceae</taxon>
        <taxon>Brassica</taxon>
    </lineage>
</organism>
<dbReference type="FunFam" id="3.30.70.80:FF:000002">
    <property type="entry name" value="Subtilisin-like protease SBT5.3"/>
    <property type="match status" value="2"/>
</dbReference>
<evidence type="ECO:0000256" key="3">
    <source>
        <dbReference type="ARBA" id="ARBA00022729"/>
    </source>
</evidence>
<dbReference type="CDD" id="cd04852">
    <property type="entry name" value="Peptidases_S8_3"/>
    <property type="match status" value="2"/>
</dbReference>
<evidence type="ECO:0000256" key="8">
    <source>
        <dbReference type="SAM" id="SignalP"/>
    </source>
</evidence>